<feature type="compositionally biased region" description="Basic and acidic residues" evidence="1">
    <location>
        <begin position="475"/>
        <end position="492"/>
    </location>
</feature>
<feature type="region of interest" description="Disordered" evidence="1">
    <location>
        <begin position="575"/>
        <end position="624"/>
    </location>
</feature>
<dbReference type="Gene3D" id="1.20.1280.50">
    <property type="match status" value="1"/>
</dbReference>
<dbReference type="Proteomes" id="UP001303222">
    <property type="component" value="Unassembled WGS sequence"/>
</dbReference>
<evidence type="ECO:0008006" key="4">
    <source>
        <dbReference type="Google" id="ProtNLM"/>
    </source>
</evidence>
<sequence length="675" mass="74886">MAPHTGQDIPAPAFAAVDHNNPLFGMDQPKVDHPLPTVYDNIGQVVFKAGCPCLVCEQWIAQKRQHLNDQARILDGYDALIKPPAGPPASQSAPRDFITKLPKEILNMIVSYVMDGIHDWHYSPPKAPLHTLVQGQQQGQPYGHAEPEGRRDAGFLTDEKLLGLSQTCKLFRDLCNDFGAHAYLQIWAEFDEFLRDDFTRLSEADRGSGVISRVKHLIIRPPPNGRAYVSRPNRWDLGEAFRLVCIRTVLEGMTNLVSFEMHSSKKYDTLRNALKNYTLPAVRSLTLDSLAPLMGTLIRSFPNLRVLRSRSTAVWDRPDNEVFKSLQSSQLVETACFLGTRDNPIYRQHRTPQYALVHLPQLKHLFWEFNEPHDQADDIHMIEALRAHNNIRKFTMLRHAGRPPPDYSLAWDNVTTVAKTYFSRVPHLQEIGICRAQDRRGYLHADSGKVFLRIKKQVKAVKLVVGKEGGSGSNKNKDEEEKKKTTKTDKLSKTNKGGKSPETTTREGRRLLRVYNHTQSDEYRIKQLELGRISATPDRNPKPAGTARDPEYSMFELEWKWAKHQTLKEMYEREAAEAAETVSPDVPAADGVPADEPALAGIPAAAPATDDGLSSSSSSVVGDDPDIAAPHSVLASPSVFGGVTAAAAAADVFLAVEDAAQSIADGSSSESSTST</sequence>
<dbReference type="AlphaFoldDB" id="A0AAN6P1J5"/>
<feature type="region of interest" description="Disordered" evidence="1">
    <location>
        <begin position="467"/>
        <end position="516"/>
    </location>
</feature>
<keyword evidence="3" id="KW-1185">Reference proteome</keyword>
<reference evidence="2" key="2">
    <citation type="submission" date="2023-06" db="EMBL/GenBank/DDBJ databases">
        <authorList>
            <consortium name="Lawrence Berkeley National Laboratory"/>
            <person name="Mondo S.J."/>
            <person name="Hensen N."/>
            <person name="Bonometti L."/>
            <person name="Westerberg I."/>
            <person name="Brannstrom I.O."/>
            <person name="Guillou S."/>
            <person name="Cros-Aarteil S."/>
            <person name="Calhoun S."/>
            <person name="Haridas S."/>
            <person name="Kuo A."/>
            <person name="Pangilinan J."/>
            <person name="Riley R."/>
            <person name="Labutti K."/>
            <person name="Andreopoulos B."/>
            <person name="Lipzen A."/>
            <person name="Chen C."/>
            <person name="Yanf M."/>
            <person name="Daum C."/>
            <person name="Ng V."/>
            <person name="Clum A."/>
            <person name="Steindorff A."/>
            <person name="Ohm R."/>
            <person name="Martin F."/>
            <person name="Silar P."/>
            <person name="Natvig D."/>
            <person name="Lalanne C."/>
            <person name="Gautier V."/>
            <person name="Ament-Velasquez S.L."/>
            <person name="Kruys A."/>
            <person name="Hutchinson M.I."/>
            <person name="Powell A.J."/>
            <person name="Barry K."/>
            <person name="Miller A.N."/>
            <person name="Grigoriev I.V."/>
            <person name="Debuchy R."/>
            <person name="Gladieux P."/>
            <person name="Thoren M.H."/>
            <person name="Johannesson H."/>
        </authorList>
    </citation>
    <scope>NUCLEOTIDE SEQUENCE</scope>
    <source>
        <strain evidence="2">CBS 626.80</strain>
    </source>
</reference>
<evidence type="ECO:0000313" key="2">
    <source>
        <dbReference type="EMBL" id="KAK3955831.1"/>
    </source>
</evidence>
<feature type="compositionally biased region" description="Low complexity" evidence="1">
    <location>
        <begin position="594"/>
        <end position="619"/>
    </location>
</feature>
<proteinExistence type="predicted"/>
<organism evidence="2 3">
    <name type="scientific">Pseudoneurospora amorphoporcata</name>
    <dbReference type="NCBI Taxonomy" id="241081"/>
    <lineage>
        <taxon>Eukaryota</taxon>
        <taxon>Fungi</taxon>
        <taxon>Dikarya</taxon>
        <taxon>Ascomycota</taxon>
        <taxon>Pezizomycotina</taxon>
        <taxon>Sordariomycetes</taxon>
        <taxon>Sordariomycetidae</taxon>
        <taxon>Sordariales</taxon>
        <taxon>Sordariaceae</taxon>
        <taxon>Pseudoneurospora</taxon>
    </lineage>
</organism>
<reference evidence="2" key="1">
    <citation type="journal article" date="2023" name="Mol. Phylogenet. Evol.">
        <title>Genome-scale phylogeny and comparative genomics of the fungal order Sordariales.</title>
        <authorList>
            <person name="Hensen N."/>
            <person name="Bonometti L."/>
            <person name="Westerberg I."/>
            <person name="Brannstrom I.O."/>
            <person name="Guillou S."/>
            <person name="Cros-Aarteil S."/>
            <person name="Calhoun S."/>
            <person name="Haridas S."/>
            <person name="Kuo A."/>
            <person name="Mondo S."/>
            <person name="Pangilinan J."/>
            <person name="Riley R."/>
            <person name="LaButti K."/>
            <person name="Andreopoulos B."/>
            <person name="Lipzen A."/>
            <person name="Chen C."/>
            <person name="Yan M."/>
            <person name="Daum C."/>
            <person name="Ng V."/>
            <person name="Clum A."/>
            <person name="Steindorff A."/>
            <person name="Ohm R.A."/>
            <person name="Martin F."/>
            <person name="Silar P."/>
            <person name="Natvig D.O."/>
            <person name="Lalanne C."/>
            <person name="Gautier V."/>
            <person name="Ament-Velasquez S.L."/>
            <person name="Kruys A."/>
            <person name="Hutchinson M.I."/>
            <person name="Powell A.J."/>
            <person name="Barry K."/>
            <person name="Miller A.N."/>
            <person name="Grigoriev I.V."/>
            <person name="Debuchy R."/>
            <person name="Gladieux P."/>
            <person name="Hiltunen Thoren M."/>
            <person name="Johannesson H."/>
        </authorList>
    </citation>
    <scope>NUCLEOTIDE SEQUENCE</scope>
    <source>
        <strain evidence="2">CBS 626.80</strain>
    </source>
</reference>
<dbReference type="EMBL" id="MU859072">
    <property type="protein sequence ID" value="KAK3955831.1"/>
    <property type="molecule type" value="Genomic_DNA"/>
</dbReference>
<evidence type="ECO:0000256" key="1">
    <source>
        <dbReference type="SAM" id="MobiDB-lite"/>
    </source>
</evidence>
<protein>
    <recommendedName>
        <fullName evidence="4">F-box domain-containing protein</fullName>
    </recommendedName>
</protein>
<comment type="caution">
    <text evidence="2">The sequence shown here is derived from an EMBL/GenBank/DDBJ whole genome shotgun (WGS) entry which is preliminary data.</text>
</comment>
<gene>
    <name evidence="2" type="ORF">QBC32DRAFT_310744</name>
</gene>
<name>A0AAN6P1J5_9PEZI</name>
<evidence type="ECO:0000313" key="3">
    <source>
        <dbReference type="Proteomes" id="UP001303222"/>
    </source>
</evidence>
<accession>A0AAN6P1J5</accession>